<dbReference type="Pfam" id="PF00854">
    <property type="entry name" value="PTR2"/>
    <property type="match status" value="1"/>
</dbReference>
<proteinExistence type="predicted"/>
<evidence type="ECO:0000256" key="1">
    <source>
        <dbReference type="ARBA" id="ARBA00004141"/>
    </source>
</evidence>
<keyword evidence="3" id="KW-1133">Transmembrane helix</keyword>
<organism evidence="5 6">
    <name type="scientific">Podospora pseudopauciseta</name>
    <dbReference type="NCBI Taxonomy" id="2093780"/>
    <lineage>
        <taxon>Eukaryota</taxon>
        <taxon>Fungi</taxon>
        <taxon>Dikarya</taxon>
        <taxon>Ascomycota</taxon>
        <taxon>Pezizomycotina</taxon>
        <taxon>Sordariomycetes</taxon>
        <taxon>Sordariomycetidae</taxon>
        <taxon>Sordariales</taxon>
        <taxon>Podosporaceae</taxon>
        <taxon>Podospora</taxon>
    </lineage>
</organism>
<name>A0ABR0I1R9_9PEZI</name>
<comment type="subcellular location">
    <subcellularLocation>
        <location evidence="1">Membrane</location>
        <topology evidence="1">Multi-pass membrane protein</topology>
    </subcellularLocation>
</comment>
<dbReference type="InterPro" id="IPR036259">
    <property type="entry name" value="MFS_trans_sf"/>
</dbReference>
<dbReference type="EMBL" id="JAFFHB010000001">
    <property type="protein sequence ID" value="KAK4674159.1"/>
    <property type="molecule type" value="Genomic_DNA"/>
</dbReference>
<keyword evidence="6" id="KW-1185">Reference proteome</keyword>
<gene>
    <name evidence="5" type="primary">PTR2_1</name>
    <name evidence="5" type="ORF">QC763_0021500</name>
</gene>
<protein>
    <submittedName>
        <fullName evidence="5">Peptide transporter ptr2</fullName>
    </submittedName>
</protein>
<dbReference type="GeneID" id="87925367"/>
<reference evidence="5 6" key="1">
    <citation type="journal article" date="2023" name="bioRxiv">
        <title>High-quality genome assemblies of four members of thePodospora anserinaspecies complex.</title>
        <authorList>
            <person name="Ament-Velasquez S.L."/>
            <person name="Vogan A.A."/>
            <person name="Wallerman O."/>
            <person name="Hartmann F."/>
            <person name="Gautier V."/>
            <person name="Silar P."/>
            <person name="Giraud T."/>
            <person name="Johannesson H."/>
        </authorList>
    </citation>
    <scope>NUCLEOTIDE SEQUENCE [LARGE SCALE GENOMIC DNA]</scope>
    <source>
        <strain evidence="5 6">CBS 411.78</strain>
    </source>
</reference>
<evidence type="ECO:0000256" key="2">
    <source>
        <dbReference type="ARBA" id="ARBA00022692"/>
    </source>
</evidence>
<dbReference type="RefSeq" id="XP_062771481.1">
    <property type="nucleotide sequence ID" value="XM_062905405.1"/>
</dbReference>
<evidence type="ECO:0000256" key="3">
    <source>
        <dbReference type="ARBA" id="ARBA00022989"/>
    </source>
</evidence>
<dbReference type="Proteomes" id="UP001326199">
    <property type="component" value="Unassembled WGS sequence"/>
</dbReference>
<evidence type="ECO:0000313" key="5">
    <source>
        <dbReference type="EMBL" id="KAK4674159.1"/>
    </source>
</evidence>
<evidence type="ECO:0000313" key="6">
    <source>
        <dbReference type="Proteomes" id="UP001326199"/>
    </source>
</evidence>
<dbReference type="InterPro" id="IPR000109">
    <property type="entry name" value="POT_fam"/>
</dbReference>
<dbReference type="Gene3D" id="1.20.1250.20">
    <property type="entry name" value="MFS general substrate transporter like domains"/>
    <property type="match status" value="1"/>
</dbReference>
<evidence type="ECO:0000256" key="4">
    <source>
        <dbReference type="ARBA" id="ARBA00023136"/>
    </source>
</evidence>
<comment type="caution">
    <text evidence="5">The sequence shown here is derived from an EMBL/GenBank/DDBJ whole genome shotgun (WGS) entry which is preliminary data.</text>
</comment>
<keyword evidence="4" id="KW-0472">Membrane</keyword>
<accession>A0ABR0I1R9</accession>
<sequence>MADTATTAIRASIGDIHRVSTKDVPQYGPLYDAIHDQVRETVNGLVLPTEEEKATLPPHCRQDAGFLLLPLRRRYGKTLIPFAISLYMLAIGAGKEVIAQDGPFQDYSCFVAQFKPNISPMVMDQSPHKVAHRVIVDPEASFNSVMLWFYLRINIGACFGVPTVYLAKIVGYWVAYLVPTIL</sequence>
<keyword evidence="2" id="KW-0812">Transmembrane</keyword>